<protein>
    <submittedName>
        <fullName evidence="1">Uncharacterized protein</fullName>
    </submittedName>
</protein>
<dbReference type="AlphaFoldDB" id="K3WQN2"/>
<dbReference type="HOGENOM" id="CLU_1849124_0_0_1"/>
<proteinExistence type="predicted"/>
<reference evidence="2" key="2">
    <citation type="submission" date="2010-04" db="EMBL/GenBank/DDBJ databases">
        <authorList>
            <person name="Buell R."/>
            <person name="Hamilton J."/>
            <person name="Hostetler J."/>
        </authorList>
    </citation>
    <scope>NUCLEOTIDE SEQUENCE [LARGE SCALE GENOMIC DNA]</scope>
    <source>
        <strain evidence="2">DAOM:BR144</strain>
    </source>
</reference>
<organism evidence="1 2">
    <name type="scientific">Globisporangium ultimum (strain ATCC 200006 / CBS 805.95 / DAOM BR144)</name>
    <name type="common">Pythium ultimum</name>
    <dbReference type="NCBI Taxonomy" id="431595"/>
    <lineage>
        <taxon>Eukaryota</taxon>
        <taxon>Sar</taxon>
        <taxon>Stramenopiles</taxon>
        <taxon>Oomycota</taxon>
        <taxon>Peronosporomycetes</taxon>
        <taxon>Pythiales</taxon>
        <taxon>Pythiaceae</taxon>
        <taxon>Globisporangium</taxon>
    </lineage>
</organism>
<sequence>MLSPVSEHFCSRQSMRDSTVTVVPSWTSSITSIDADRSLKYTREFSSIATESWICDEYPAPGQKTPTCLVLSHAISWSASKLRSSRSSYKKIDVYFFITWPLPTSISPEPSSRRSSWRTTTWSSSTNVREPSCSSLTFA</sequence>
<name>K3WQN2_GLOUD</name>
<evidence type="ECO:0000313" key="2">
    <source>
        <dbReference type="Proteomes" id="UP000019132"/>
    </source>
</evidence>
<accession>K3WQN2</accession>
<dbReference type="eggNOG" id="ENOG502T44C">
    <property type="taxonomic scope" value="Eukaryota"/>
</dbReference>
<dbReference type="EnsemblProtists" id="PYU1_T007274">
    <property type="protein sequence ID" value="PYU1_T007274"/>
    <property type="gene ID" value="PYU1_G007259"/>
</dbReference>
<evidence type="ECO:0000313" key="1">
    <source>
        <dbReference type="EnsemblProtists" id="PYU1_T007274"/>
    </source>
</evidence>
<reference evidence="1" key="3">
    <citation type="submission" date="2015-02" db="UniProtKB">
        <authorList>
            <consortium name="EnsemblProtists"/>
        </authorList>
    </citation>
    <scope>IDENTIFICATION</scope>
    <source>
        <strain evidence="1">DAOM BR144</strain>
    </source>
</reference>
<dbReference type="EMBL" id="GL376629">
    <property type="status" value="NOT_ANNOTATED_CDS"/>
    <property type="molecule type" value="Genomic_DNA"/>
</dbReference>
<reference evidence="2" key="1">
    <citation type="journal article" date="2010" name="Genome Biol.">
        <title>Genome sequence of the necrotrophic plant pathogen Pythium ultimum reveals original pathogenicity mechanisms and effector repertoire.</title>
        <authorList>
            <person name="Levesque C.A."/>
            <person name="Brouwer H."/>
            <person name="Cano L."/>
            <person name="Hamilton J.P."/>
            <person name="Holt C."/>
            <person name="Huitema E."/>
            <person name="Raffaele S."/>
            <person name="Robideau G.P."/>
            <person name="Thines M."/>
            <person name="Win J."/>
            <person name="Zerillo M.M."/>
            <person name="Beakes G.W."/>
            <person name="Boore J.L."/>
            <person name="Busam D."/>
            <person name="Dumas B."/>
            <person name="Ferriera S."/>
            <person name="Fuerstenberg S.I."/>
            <person name="Gachon C.M."/>
            <person name="Gaulin E."/>
            <person name="Govers F."/>
            <person name="Grenville-Briggs L."/>
            <person name="Horner N."/>
            <person name="Hostetler J."/>
            <person name="Jiang R.H."/>
            <person name="Johnson J."/>
            <person name="Krajaejun T."/>
            <person name="Lin H."/>
            <person name="Meijer H.J."/>
            <person name="Moore B."/>
            <person name="Morris P."/>
            <person name="Phuntmart V."/>
            <person name="Puiu D."/>
            <person name="Shetty J."/>
            <person name="Stajich J.E."/>
            <person name="Tripathy S."/>
            <person name="Wawra S."/>
            <person name="van West P."/>
            <person name="Whitty B.R."/>
            <person name="Coutinho P.M."/>
            <person name="Henrissat B."/>
            <person name="Martin F."/>
            <person name="Thomas P.D."/>
            <person name="Tyler B.M."/>
            <person name="De Vries R.P."/>
            <person name="Kamoun S."/>
            <person name="Yandell M."/>
            <person name="Tisserat N."/>
            <person name="Buell C.R."/>
        </authorList>
    </citation>
    <scope>NUCLEOTIDE SEQUENCE</scope>
    <source>
        <strain evidence="2">DAOM:BR144</strain>
    </source>
</reference>
<dbReference type="Proteomes" id="UP000019132">
    <property type="component" value="Unassembled WGS sequence"/>
</dbReference>
<keyword evidence="2" id="KW-1185">Reference proteome</keyword>
<dbReference type="InParanoid" id="K3WQN2"/>
<dbReference type="VEuPathDB" id="FungiDB:PYU1_G007259"/>